<protein>
    <submittedName>
        <fullName evidence="2">Aromatic-ring hydroxylase-like protein</fullName>
    </submittedName>
</protein>
<dbReference type="EMBL" id="AWWV01011892">
    <property type="protein sequence ID" value="OMO69981.1"/>
    <property type="molecule type" value="Genomic_DNA"/>
</dbReference>
<reference evidence="2 3" key="1">
    <citation type="submission" date="2013-09" db="EMBL/GenBank/DDBJ databases">
        <title>Corchorus capsularis genome sequencing.</title>
        <authorList>
            <person name="Alam M."/>
            <person name="Haque M.S."/>
            <person name="Islam M.S."/>
            <person name="Emdad E.M."/>
            <person name="Islam M.M."/>
            <person name="Ahmed B."/>
            <person name="Halim A."/>
            <person name="Hossen Q.M.M."/>
            <person name="Hossain M.Z."/>
            <person name="Ahmed R."/>
            <person name="Khan M.M."/>
            <person name="Islam R."/>
            <person name="Rashid M.M."/>
            <person name="Khan S.A."/>
            <person name="Rahman M.S."/>
            <person name="Alam M."/>
        </authorList>
    </citation>
    <scope>NUCLEOTIDE SEQUENCE [LARGE SCALE GENOMIC DNA]</scope>
    <source>
        <strain evidence="3">cv. CVL-1</strain>
        <tissue evidence="2">Whole seedling</tissue>
    </source>
</reference>
<dbReference type="PANTHER" id="PTHR42685">
    <property type="entry name" value="GERANYLGERANYL DIPHOSPHATE REDUCTASE"/>
    <property type="match status" value="1"/>
</dbReference>
<organism evidence="2 3">
    <name type="scientific">Corchorus capsularis</name>
    <name type="common">Jute</name>
    <dbReference type="NCBI Taxonomy" id="210143"/>
    <lineage>
        <taxon>Eukaryota</taxon>
        <taxon>Viridiplantae</taxon>
        <taxon>Streptophyta</taxon>
        <taxon>Embryophyta</taxon>
        <taxon>Tracheophyta</taxon>
        <taxon>Spermatophyta</taxon>
        <taxon>Magnoliopsida</taxon>
        <taxon>eudicotyledons</taxon>
        <taxon>Gunneridae</taxon>
        <taxon>Pentapetalae</taxon>
        <taxon>rosids</taxon>
        <taxon>malvids</taxon>
        <taxon>Malvales</taxon>
        <taxon>Malvaceae</taxon>
        <taxon>Grewioideae</taxon>
        <taxon>Apeibeae</taxon>
        <taxon>Corchorus</taxon>
    </lineage>
</organism>
<dbReference type="OMA" id="KRWDEPY"/>
<dbReference type="PRINTS" id="PR00420">
    <property type="entry name" value="RNGMNOXGNASE"/>
</dbReference>
<dbReference type="AlphaFoldDB" id="A0A1R3HI28"/>
<dbReference type="STRING" id="210143.A0A1R3HI28"/>
<dbReference type="Gramene" id="OMO69981">
    <property type="protein sequence ID" value="OMO69981"/>
    <property type="gene ID" value="CCACVL1_19161"/>
</dbReference>
<dbReference type="GO" id="GO:0071949">
    <property type="term" value="F:FAD binding"/>
    <property type="evidence" value="ECO:0007669"/>
    <property type="project" value="InterPro"/>
</dbReference>
<accession>A0A1R3HI28</accession>
<dbReference type="SUPFAM" id="SSF51905">
    <property type="entry name" value="FAD/NAD(P)-binding domain"/>
    <property type="match status" value="1"/>
</dbReference>
<comment type="caution">
    <text evidence="2">The sequence shown here is derived from an EMBL/GenBank/DDBJ whole genome shotgun (WGS) entry which is preliminary data.</text>
</comment>
<dbReference type="InterPro" id="IPR002938">
    <property type="entry name" value="FAD-bd"/>
</dbReference>
<dbReference type="Proteomes" id="UP000188268">
    <property type="component" value="Unassembled WGS sequence"/>
</dbReference>
<name>A0A1R3HI28_COCAP</name>
<dbReference type="InterPro" id="IPR050407">
    <property type="entry name" value="Geranylgeranyl_reductase"/>
</dbReference>
<evidence type="ECO:0000313" key="2">
    <source>
        <dbReference type="EMBL" id="OMO69981.1"/>
    </source>
</evidence>
<dbReference type="Gene3D" id="3.50.50.60">
    <property type="entry name" value="FAD/NAD(P)-binding domain"/>
    <property type="match status" value="1"/>
</dbReference>
<dbReference type="GO" id="GO:0015995">
    <property type="term" value="P:chlorophyll biosynthetic process"/>
    <property type="evidence" value="ECO:0007669"/>
    <property type="project" value="TreeGrafter"/>
</dbReference>
<sequence>MSSIAFKPFTGLRRSSAVPTTPTTTNTSTLSKTVKFHVSAARTSPNLSNRNLRVAVIGGGPAGGAAAETLAKGGIETILIERKMDNCKPCGGAIPLCMVGEFDLPLDIIDRKVTKMKMISPSNIAVDIGQTLKPHEYIGMVRREVLDAYLRDRAKENGATVINGLFLKMDTPKRWDEPYVLHYTEYDGRKGATGEKATLEVDAVIGADGANSRVAKAIGAGDYEYAIAFQPFEPLFLRRTGR</sequence>
<dbReference type="GO" id="GO:0045550">
    <property type="term" value="F:geranylgeranyl reductase activity"/>
    <property type="evidence" value="ECO:0007669"/>
    <property type="project" value="TreeGrafter"/>
</dbReference>
<dbReference type="Pfam" id="PF01494">
    <property type="entry name" value="FAD_binding_3"/>
    <property type="match status" value="1"/>
</dbReference>
<evidence type="ECO:0000313" key="3">
    <source>
        <dbReference type="Proteomes" id="UP000188268"/>
    </source>
</evidence>
<dbReference type="GO" id="GO:0009535">
    <property type="term" value="C:chloroplast thylakoid membrane"/>
    <property type="evidence" value="ECO:0007669"/>
    <property type="project" value="TreeGrafter"/>
</dbReference>
<gene>
    <name evidence="2" type="ORF">CCACVL1_19161</name>
</gene>
<evidence type="ECO:0000259" key="1">
    <source>
        <dbReference type="Pfam" id="PF01494"/>
    </source>
</evidence>
<dbReference type="OrthoDB" id="655030at2759"/>
<dbReference type="PANTHER" id="PTHR42685:SF4">
    <property type="entry name" value="GERANYLGERANYL DIPHOSPHATE REDUCTASE, CHLOROPLASTIC"/>
    <property type="match status" value="1"/>
</dbReference>
<feature type="domain" description="FAD-binding" evidence="1">
    <location>
        <begin position="53"/>
        <end position="85"/>
    </location>
</feature>
<dbReference type="InterPro" id="IPR036188">
    <property type="entry name" value="FAD/NAD-bd_sf"/>
</dbReference>
<keyword evidence="3" id="KW-1185">Reference proteome</keyword>
<proteinExistence type="predicted"/>